<evidence type="ECO:0000313" key="3">
    <source>
        <dbReference type="EMBL" id="KAK6914603.1"/>
    </source>
</evidence>
<comment type="caution">
    <text evidence="3">The sequence shown here is derived from an EMBL/GenBank/DDBJ whole genome shotgun (WGS) entry which is preliminary data.</text>
</comment>
<proteinExistence type="predicted"/>
<gene>
    <name evidence="3" type="ORF">RJ641_019720</name>
</gene>
<evidence type="ECO:0000256" key="1">
    <source>
        <dbReference type="ARBA" id="ARBA00023136"/>
    </source>
</evidence>
<keyword evidence="2" id="KW-1133">Transmembrane helix</keyword>
<dbReference type="GO" id="GO:0006506">
    <property type="term" value="P:GPI anchor biosynthetic process"/>
    <property type="evidence" value="ECO:0007669"/>
    <property type="project" value="InterPro"/>
</dbReference>
<feature type="transmembrane region" description="Helical" evidence="2">
    <location>
        <begin position="384"/>
        <end position="407"/>
    </location>
</feature>
<evidence type="ECO:0008006" key="5">
    <source>
        <dbReference type="Google" id="ProtNLM"/>
    </source>
</evidence>
<organism evidence="3 4">
    <name type="scientific">Dillenia turbinata</name>
    <dbReference type="NCBI Taxonomy" id="194707"/>
    <lineage>
        <taxon>Eukaryota</taxon>
        <taxon>Viridiplantae</taxon>
        <taxon>Streptophyta</taxon>
        <taxon>Embryophyta</taxon>
        <taxon>Tracheophyta</taxon>
        <taxon>Spermatophyta</taxon>
        <taxon>Magnoliopsida</taxon>
        <taxon>eudicotyledons</taxon>
        <taxon>Gunneridae</taxon>
        <taxon>Pentapetalae</taxon>
        <taxon>Dilleniales</taxon>
        <taxon>Dilleniaceae</taxon>
        <taxon>Dillenia</taxon>
    </lineage>
</organism>
<dbReference type="GO" id="GO:0005783">
    <property type="term" value="C:endoplasmic reticulum"/>
    <property type="evidence" value="ECO:0007669"/>
    <property type="project" value="TreeGrafter"/>
</dbReference>
<keyword evidence="1 2" id="KW-0472">Membrane</keyword>
<protein>
    <recommendedName>
        <fullName evidence="5">Calcineurin-like phosphoesterase domain-containing protein</fullName>
    </recommendedName>
</protein>
<dbReference type="InterPro" id="IPR029052">
    <property type="entry name" value="Metallo-depent_PP-like"/>
</dbReference>
<dbReference type="SUPFAM" id="SSF56300">
    <property type="entry name" value="Metallo-dependent phosphatases"/>
    <property type="match status" value="1"/>
</dbReference>
<dbReference type="PANTHER" id="PTHR13315">
    <property type="entry name" value="METALLO PHOSPHOESTERASE RELATED"/>
    <property type="match status" value="1"/>
</dbReference>
<sequence length="413" mass="46255">MQVLHVVQAKVRDQLRGRMYVDVCITRHNMMALVDTCAKVNFKSGHGMHIRANVDASKRAVQGHKWRVGITPGGSHECSHSDGMDFIDYLEPIVVLSEDTMLVMQGDPQSNLTSATWDFIKSVTQGAASNPKVLLTHIPLYRPDETYCGPHRHSPVINQRISGAARDHSIIYQNYITEQTTKFLLDLLKPVLILSGHDHDQCIVTHSSSGPVKEHTLGTISWQQGNVYPSFMLMSVSNSFRPNGSNSEDLVSVIMTVIALLFRPSNTIQLLHNLVEYSRTLKSCNIFEAGGKEKVDENVAYEMVWDAEGSMHLVKKVQNVPLPRSAETRLVERGPAIMRPSARKHNDVEASFTADTVVDTHLDGEVKLSTKTSKPRKVLVCRRVFVTFQMLTVIAAVNVPLYMVLLFKDWIDQ</sequence>
<evidence type="ECO:0000256" key="2">
    <source>
        <dbReference type="SAM" id="Phobius"/>
    </source>
</evidence>
<keyword evidence="4" id="KW-1185">Reference proteome</keyword>
<reference evidence="3 4" key="1">
    <citation type="submission" date="2023-12" db="EMBL/GenBank/DDBJ databases">
        <title>A high-quality genome assembly for Dillenia turbinata (Dilleniales).</title>
        <authorList>
            <person name="Chanderbali A."/>
        </authorList>
    </citation>
    <scope>NUCLEOTIDE SEQUENCE [LARGE SCALE GENOMIC DNA]</scope>
    <source>
        <strain evidence="3">LSX21</strain>
        <tissue evidence="3">Leaf</tissue>
    </source>
</reference>
<dbReference type="GO" id="GO:0016020">
    <property type="term" value="C:membrane"/>
    <property type="evidence" value="ECO:0007669"/>
    <property type="project" value="GOC"/>
</dbReference>
<dbReference type="InterPro" id="IPR033308">
    <property type="entry name" value="PGAP5/Cdc1/Ted1"/>
</dbReference>
<dbReference type="Proteomes" id="UP001370490">
    <property type="component" value="Unassembled WGS sequence"/>
</dbReference>
<dbReference type="EMBL" id="JBAMMX010000025">
    <property type="protein sequence ID" value="KAK6914603.1"/>
    <property type="molecule type" value="Genomic_DNA"/>
</dbReference>
<dbReference type="AlphaFoldDB" id="A0AAN8UD42"/>
<evidence type="ECO:0000313" key="4">
    <source>
        <dbReference type="Proteomes" id="UP001370490"/>
    </source>
</evidence>
<keyword evidence="2" id="KW-0812">Transmembrane</keyword>
<accession>A0AAN8UD42</accession>
<dbReference type="PANTHER" id="PTHR13315:SF4">
    <property type="entry name" value="METALLOPHOSPHOESTERASE, ISOFORM E"/>
    <property type="match status" value="1"/>
</dbReference>
<name>A0AAN8UD42_9MAGN</name>